<evidence type="ECO:0000313" key="3">
    <source>
        <dbReference type="EMBL" id="GMF26299.1"/>
    </source>
</evidence>
<protein>
    <submittedName>
        <fullName evidence="3">Unnamed protein product</fullName>
    </submittedName>
</protein>
<feature type="region of interest" description="Disordered" evidence="1">
    <location>
        <begin position="312"/>
        <end position="335"/>
    </location>
</feature>
<dbReference type="OrthoDB" id="106623at2759"/>
<organism evidence="3 4">
    <name type="scientific">Phytophthora lilii</name>
    <dbReference type="NCBI Taxonomy" id="2077276"/>
    <lineage>
        <taxon>Eukaryota</taxon>
        <taxon>Sar</taxon>
        <taxon>Stramenopiles</taxon>
        <taxon>Oomycota</taxon>
        <taxon>Peronosporomycetes</taxon>
        <taxon>Peronosporales</taxon>
        <taxon>Peronosporaceae</taxon>
        <taxon>Phytophthora</taxon>
    </lineage>
</organism>
<feature type="domain" description="Phosphoribosyltransferase" evidence="2">
    <location>
        <begin position="461"/>
        <end position="618"/>
    </location>
</feature>
<feature type="compositionally biased region" description="Basic and acidic residues" evidence="1">
    <location>
        <begin position="35"/>
        <end position="50"/>
    </location>
</feature>
<dbReference type="InterPro" id="IPR000836">
    <property type="entry name" value="PRTase_dom"/>
</dbReference>
<gene>
    <name evidence="3" type="ORF">Plil01_001093600</name>
</gene>
<comment type="caution">
    <text evidence="3">The sequence shown here is derived from an EMBL/GenBank/DDBJ whole genome shotgun (WGS) entry which is preliminary data.</text>
</comment>
<dbReference type="Proteomes" id="UP001165083">
    <property type="component" value="Unassembled WGS sequence"/>
</dbReference>
<feature type="compositionally biased region" description="Basic and acidic residues" evidence="1">
    <location>
        <begin position="60"/>
        <end position="77"/>
    </location>
</feature>
<accession>A0A9W6U4R3</accession>
<dbReference type="AlphaFoldDB" id="A0A9W6U4R3"/>
<reference evidence="3" key="1">
    <citation type="submission" date="2023-04" db="EMBL/GenBank/DDBJ databases">
        <title>Phytophthora lilii NBRC 32176.</title>
        <authorList>
            <person name="Ichikawa N."/>
            <person name="Sato H."/>
            <person name="Tonouchi N."/>
        </authorList>
    </citation>
    <scope>NUCLEOTIDE SEQUENCE</scope>
    <source>
        <strain evidence="3">NBRC 32176</strain>
    </source>
</reference>
<feature type="region of interest" description="Disordered" evidence="1">
    <location>
        <begin position="97"/>
        <end position="117"/>
    </location>
</feature>
<evidence type="ECO:0000256" key="1">
    <source>
        <dbReference type="SAM" id="MobiDB-lite"/>
    </source>
</evidence>
<proteinExistence type="predicted"/>
<dbReference type="Gene3D" id="3.40.50.2020">
    <property type="match status" value="1"/>
</dbReference>
<evidence type="ECO:0000313" key="4">
    <source>
        <dbReference type="Proteomes" id="UP001165083"/>
    </source>
</evidence>
<sequence>MFPSKQEAPQHGRPSLLPPRLPRLHSHPSGLGRTVHFENHNDDDSGRYHDSLTLAGASSERQRFHSLHDRPRGRSLEEEATSLRTALPSLATLMTPNQRVQESESLHPQSGDSFHAGDQTQRLQLPGLVQDHVRAQTLAQVYTQAYPVVSAASPTAASSLLPNRRLVSAPLSGLSAFADPDLVGMRNLRYGTSPSHRSSSRWSPYASASISVGRPISSEASQAYSIPYNDEIDGAKQSHRRRRTSPRRRLAAFKARARALQMAMDGQPVGIVNRFENDQTMFQRQEKKVASTLLVAPPPMISLGRSLPMPLRSPSPALVDESDTSPTKKNSRYLREKVDRRTILARLDRGEKQSALAKEFRVTRAAICHLNEHRDLVLSRQHEDPLAKYPKKAKRKQGSEDEAEIEDGELSQQNGSNRVSLLLSAAVSPSAEDSQASSQPEAVHAVALQPAERLIPLLLSGETTDADFRRYCDRLMTMVVEEVLAWAHTEARTNLTARATPCGVSIAPGGSPMLSIFQALEPELPTGHIKHNLPPTGSPVAVVLDLPSAIASHNVCLFYAFTDEVGGVRVAKSIRELLDRGAVEELLCLVTLAVSAFTVGELQRAHPSLRIAAAHVESKEDIDDWLQQSNDIENEQRYQNNNAGEPSTASSRLQLLASRVAEIY</sequence>
<dbReference type="EMBL" id="BSXW01000598">
    <property type="protein sequence ID" value="GMF26299.1"/>
    <property type="molecule type" value="Genomic_DNA"/>
</dbReference>
<dbReference type="InterPro" id="IPR029057">
    <property type="entry name" value="PRTase-like"/>
</dbReference>
<dbReference type="Pfam" id="PF14681">
    <property type="entry name" value="UPRTase"/>
    <property type="match status" value="1"/>
</dbReference>
<evidence type="ECO:0000259" key="2">
    <source>
        <dbReference type="Pfam" id="PF14681"/>
    </source>
</evidence>
<dbReference type="SUPFAM" id="SSF53271">
    <property type="entry name" value="PRTase-like"/>
    <property type="match status" value="1"/>
</dbReference>
<feature type="region of interest" description="Disordered" evidence="1">
    <location>
        <begin position="1"/>
        <end position="79"/>
    </location>
</feature>
<name>A0A9W6U4R3_9STRA</name>
<feature type="compositionally biased region" description="Polar residues" evidence="1">
    <location>
        <begin position="106"/>
        <end position="117"/>
    </location>
</feature>
<feature type="region of interest" description="Disordered" evidence="1">
    <location>
        <begin position="379"/>
        <end position="412"/>
    </location>
</feature>
<keyword evidence="4" id="KW-1185">Reference proteome</keyword>
<feature type="compositionally biased region" description="Acidic residues" evidence="1">
    <location>
        <begin position="400"/>
        <end position="409"/>
    </location>
</feature>